<feature type="compositionally biased region" description="Polar residues" evidence="1">
    <location>
        <begin position="16"/>
        <end position="27"/>
    </location>
</feature>
<protein>
    <submittedName>
        <fullName evidence="2">Uncharacterized protein</fullName>
    </submittedName>
</protein>
<dbReference type="Proteomes" id="UP000187203">
    <property type="component" value="Unassembled WGS sequence"/>
</dbReference>
<sequence>MRCPTELTLNPRGHITESQPNNPTPSNRYLRHRVFQSEWFVISTLQTYDAD</sequence>
<accession>A0A1R3H343</accession>
<evidence type="ECO:0000313" key="3">
    <source>
        <dbReference type="Proteomes" id="UP000187203"/>
    </source>
</evidence>
<reference evidence="3" key="1">
    <citation type="submission" date="2013-09" db="EMBL/GenBank/DDBJ databases">
        <title>Corchorus olitorius genome sequencing.</title>
        <authorList>
            <person name="Alam M."/>
            <person name="Haque M.S."/>
            <person name="Islam M.S."/>
            <person name="Emdad E.M."/>
            <person name="Islam M.M."/>
            <person name="Ahmed B."/>
            <person name="Halim A."/>
            <person name="Hossen Q.M.M."/>
            <person name="Hossain M.Z."/>
            <person name="Ahmed R."/>
            <person name="Khan M.M."/>
            <person name="Islam R."/>
            <person name="Rashid M.M."/>
            <person name="Khan S.A."/>
            <person name="Rahman M.S."/>
            <person name="Alam M."/>
            <person name="Yahiya A.S."/>
            <person name="Khan M.S."/>
            <person name="Azam M.S."/>
            <person name="Haque T."/>
            <person name="Lashkar M.Z.H."/>
            <person name="Akhand A.I."/>
            <person name="Morshed G."/>
            <person name="Roy S."/>
            <person name="Uddin K.S."/>
            <person name="Rabeya T."/>
            <person name="Hossain A.S."/>
            <person name="Chowdhury A."/>
            <person name="Snigdha A.R."/>
            <person name="Mortoza M.S."/>
            <person name="Matin S.A."/>
            <person name="Hoque S.M.E."/>
            <person name="Islam M.K."/>
            <person name="Roy D.K."/>
            <person name="Haider R."/>
            <person name="Moosa M.M."/>
            <person name="Elias S.M."/>
            <person name="Hasan A.M."/>
            <person name="Jahan S."/>
            <person name="Shafiuddin M."/>
            <person name="Mahmood N."/>
            <person name="Shommy N.S."/>
        </authorList>
    </citation>
    <scope>NUCLEOTIDE SEQUENCE [LARGE SCALE GENOMIC DNA]</scope>
    <source>
        <strain evidence="3">cv. O-4</strain>
    </source>
</reference>
<evidence type="ECO:0000256" key="1">
    <source>
        <dbReference type="SAM" id="MobiDB-lite"/>
    </source>
</evidence>
<feature type="region of interest" description="Disordered" evidence="1">
    <location>
        <begin position="1"/>
        <end position="27"/>
    </location>
</feature>
<dbReference type="AlphaFoldDB" id="A0A1R3H343"/>
<evidence type="ECO:0000313" key="2">
    <source>
        <dbReference type="EMBL" id="OMO64785.1"/>
    </source>
</evidence>
<keyword evidence="3" id="KW-1185">Reference proteome</keyword>
<name>A0A1R3H343_9ROSI</name>
<organism evidence="2 3">
    <name type="scientific">Corchorus olitorius</name>
    <dbReference type="NCBI Taxonomy" id="93759"/>
    <lineage>
        <taxon>Eukaryota</taxon>
        <taxon>Viridiplantae</taxon>
        <taxon>Streptophyta</taxon>
        <taxon>Embryophyta</taxon>
        <taxon>Tracheophyta</taxon>
        <taxon>Spermatophyta</taxon>
        <taxon>Magnoliopsida</taxon>
        <taxon>eudicotyledons</taxon>
        <taxon>Gunneridae</taxon>
        <taxon>Pentapetalae</taxon>
        <taxon>rosids</taxon>
        <taxon>malvids</taxon>
        <taxon>Malvales</taxon>
        <taxon>Malvaceae</taxon>
        <taxon>Grewioideae</taxon>
        <taxon>Apeibeae</taxon>
        <taxon>Corchorus</taxon>
    </lineage>
</organism>
<proteinExistence type="predicted"/>
<gene>
    <name evidence="2" type="ORF">COLO4_31823</name>
</gene>
<comment type="caution">
    <text evidence="2">The sequence shown here is derived from an EMBL/GenBank/DDBJ whole genome shotgun (WGS) entry which is preliminary data.</text>
</comment>
<dbReference type="EMBL" id="AWUE01020876">
    <property type="protein sequence ID" value="OMO64785.1"/>
    <property type="molecule type" value="Genomic_DNA"/>
</dbReference>